<dbReference type="Pfam" id="PF02826">
    <property type="entry name" value="2-Hacid_dh_C"/>
    <property type="match status" value="1"/>
</dbReference>
<keyword evidence="3" id="KW-0520">NAD</keyword>
<evidence type="ECO:0000256" key="3">
    <source>
        <dbReference type="ARBA" id="ARBA00023027"/>
    </source>
</evidence>
<dbReference type="SUPFAM" id="SSF52283">
    <property type="entry name" value="Formate/glycerate dehydrogenase catalytic domain-like"/>
    <property type="match status" value="1"/>
</dbReference>
<proteinExistence type="inferred from homology"/>
<dbReference type="CDD" id="cd12167">
    <property type="entry name" value="2-Hacid_dh_8"/>
    <property type="match status" value="1"/>
</dbReference>
<dbReference type="InterPro" id="IPR029753">
    <property type="entry name" value="D-isomer_DH_CS"/>
</dbReference>
<feature type="domain" description="D-isomer specific 2-hydroxyacid dehydrogenase NAD-binding" evidence="6">
    <location>
        <begin position="117"/>
        <end position="293"/>
    </location>
</feature>
<evidence type="ECO:0000313" key="7">
    <source>
        <dbReference type="EMBL" id="GAA4775084.1"/>
    </source>
</evidence>
<evidence type="ECO:0000256" key="1">
    <source>
        <dbReference type="ARBA" id="ARBA00005854"/>
    </source>
</evidence>
<name>A0ABP9A6D3_9MICO</name>
<evidence type="ECO:0000256" key="4">
    <source>
        <dbReference type="RuleBase" id="RU003719"/>
    </source>
</evidence>
<accession>A0ABP9A6D3</accession>
<dbReference type="Pfam" id="PF00389">
    <property type="entry name" value="2-Hacid_dh"/>
    <property type="match status" value="1"/>
</dbReference>
<dbReference type="SUPFAM" id="SSF51735">
    <property type="entry name" value="NAD(P)-binding Rossmann-fold domains"/>
    <property type="match status" value="1"/>
</dbReference>
<evidence type="ECO:0000259" key="6">
    <source>
        <dbReference type="Pfam" id="PF02826"/>
    </source>
</evidence>
<dbReference type="EMBL" id="BAABKO010000003">
    <property type="protein sequence ID" value="GAA4775084.1"/>
    <property type="molecule type" value="Genomic_DNA"/>
</dbReference>
<dbReference type="InterPro" id="IPR006139">
    <property type="entry name" value="D-isomer_2_OHA_DH_cat_dom"/>
</dbReference>
<dbReference type="InterPro" id="IPR006140">
    <property type="entry name" value="D-isomer_DH_NAD-bd"/>
</dbReference>
<dbReference type="InterPro" id="IPR036291">
    <property type="entry name" value="NAD(P)-bd_dom_sf"/>
</dbReference>
<dbReference type="PANTHER" id="PTHR10996:SF178">
    <property type="entry name" value="2-HYDROXYACID DEHYDROGENASE YGL185C-RELATED"/>
    <property type="match status" value="1"/>
</dbReference>
<organism evidence="7 8">
    <name type="scientific">Microbacterium gilvum</name>
    <dbReference type="NCBI Taxonomy" id="1336204"/>
    <lineage>
        <taxon>Bacteria</taxon>
        <taxon>Bacillati</taxon>
        <taxon>Actinomycetota</taxon>
        <taxon>Actinomycetes</taxon>
        <taxon>Micrococcales</taxon>
        <taxon>Microbacteriaceae</taxon>
        <taxon>Microbacterium</taxon>
    </lineage>
</organism>
<keyword evidence="8" id="KW-1185">Reference proteome</keyword>
<dbReference type="PROSITE" id="PS00670">
    <property type="entry name" value="D_2_HYDROXYACID_DH_2"/>
    <property type="match status" value="1"/>
</dbReference>
<dbReference type="InterPro" id="IPR050223">
    <property type="entry name" value="D-isomer_2-hydroxyacid_DH"/>
</dbReference>
<dbReference type="Proteomes" id="UP001501645">
    <property type="component" value="Unassembled WGS sequence"/>
</dbReference>
<dbReference type="Gene3D" id="3.40.50.720">
    <property type="entry name" value="NAD(P)-binding Rossmann-like Domain"/>
    <property type="match status" value="2"/>
</dbReference>
<evidence type="ECO:0000256" key="2">
    <source>
        <dbReference type="ARBA" id="ARBA00023002"/>
    </source>
</evidence>
<feature type="domain" description="D-isomer specific 2-hydroxyacid dehydrogenase catalytic" evidence="5">
    <location>
        <begin position="61"/>
        <end position="319"/>
    </location>
</feature>
<sequence length="328" mass="35593">MSRPVATMAMRPAALADDLFAHERARLEGLVDLHPDARERFDEADGRLAETEILLAGWGCPRLDAEVLARMPRLRAVLFAGGAAAAVLDTRIAAERGIVFTNAGEGNAQAVAEYTLGVILLAGKRAAFAERLYRERRAHVDREVELRDTGNYRRVVGLIGASRIGRRVAELLRPTDLDVIVYDPYASGADVAALGARRCGLDELLALSDIVSIHAPATAETHEMIGARELALLRDGATLINTARGTLLDHEALRPHVRTGRIDAVLDVTVPEPLPADDELWDLPNVSLTPHIAGATGSELHRLGRDVVDELERFVHGRAFAYREAVPA</sequence>
<comment type="caution">
    <text evidence="7">The sequence shown here is derived from an EMBL/GenBank/DDBJ whole genome shotgun (WGS) entry which is preliminary data.</text>
</comment>
<reference evidence="8" key="1">
    <citation type="journal article" date="2019" name="Int. J. Syst. Evol. Microbiol.">
        <title>The Global Catalogue of Microorganisms (GCM) 10K type strain sequencing project: providing services to taxonomists for standard genome sequencing and annotation.</title>
        <authorList>
            <consortium name="The Broad Institute Genomics Platform"/>
            <consortium name="The Broad Institute Genome Sequencing Center for Infectious Disease"/>
            <person name="Wu L."/>
            <person name="Ma J."/>
        </authorList>
    </citation>
    <scope>NUCLEOTIDE SEQUENCE [LARGE SCALE GENOMIC DNA]</scope>
    <source>
        <strain evidence="8">JCM 18537</strain>
    </source>
</reference>
<dbReference type="PANTHER" id="PTHR10996">
    <property type="entry name" value="2-HYDROXYACID DEHYDROGENASE-RELATED"/>
    <property type="match status" value="1"/>
</dbReference>
<protein>
    <submittedName>
        <fullName evidence="7">Hydroxyacid dehydrogenase</fullName>
    </submittedName>
</protein>
<comment type="similarity">
    <text evidence="1 4">Belongs to the D-isomer specific 2-hydroxyacid dehydrogenase family.</text>
</comment>
<keyword evidence="2 4" id="KW-0560">Oxidoreductase</keyword>
<gene>
    <name evidence="7" type="ORF">GCM10023351_19400</name>
</gene>
<evidence type="ECO:0000313" key="8">
    <source>
        <dbReference type="Proteomes" id="UP001501645"/>
    </source>
</evidence>
<evidence type="ECO:0000259" key="5">
    <source>
        <dbReference type="Pfam" id="PF00389"/>
    </source>
</evidence>